<proteinExistence type="predicted"/>
<dbReference type="Proteomes" id="UP000271098">
    <property type="component" value="Unassembled WGS sequence"/>
</dbReference>
<keyword evidence="3" id="KW-1185">Reference proteome</keyword>
<sequence>MISKLVLASTESIPSNKLTRESMKNLAGTVGSTKTSAGANDDSGNNGDASPSQTGQHSATNSKNFKKQLAHRFSVNDILSPLDSIGK</sequence>
<evidence type="ECO:0000313" key="2">
    <source>
        <dbReference type="EMBL" id="VDK30240.1"/>
    </source>
</evidence>
<evidence type="ECO:0000256" key="1">
    <source>
        <dbReference type="SAM" id="MobiDB-lite"/>
    </source>
</evidence>
<protein>
    <submittedName>
        <fullName evidence="2 4">Uncharacterized protein</fullName>
    </submittedName>
</protein>
<accession>A0A183CYG5</accession>
<reference evidence="2 3" key="2">
    <citation type="submission" date="2018-11" db="EMBL/GenBank/DDBJ databases">
        <authorList>
            <consortium name="Pathogen Informatics"/>
        </authorList>
    </citation>
    <scope>NUCLEOTIDE SEQUENCE [LARGE SCALE GENOMIC DNA]</scope>
</reference>
<organism evidence="4">
    <name type="scientific">Gongylonema pulchrum</name>
    <dbReference type="NCBI Taxonomy" id="637853"/>
    <lineage>
        <taxon>Eukaryota</taxon>
        <taxon>Metazoa</taxon>
        <taxon>Ecdysozoa</taxon>
        <taxon>Nematoda</taxon>
        <taxon>Chromadorea</taxon>
        <taxon>Rhabditida</taxon>
        <taxon>Spirurina</taxon>
        <taxon>Spiruromorpha</taxon>
        <taxon>Spiruroidea</taxon>
        <taxon>Gongylonematidae</taxon>
        <taxon>Gongylonema</taxon>
    </lineage>
</organism>
<dbReference type="WBParaSite" id="GPUH_0000150901-mRNA-1">
    <property type="protein sequence ID" value="GPUH_0000150901-mRNA-1"/>
    <property type="gene ID" value="GPUH_0000150901"/>
</dbReference>
<feature type="region of interest" description="Disordered" evidence="1">
    <location>
        <begin position="1"/>
        <end position="67"/>
    </location>
</feature>
<evidence type="ECO:0000313" key="3">
    <source>
        <dbReference type="Proteomes" id="UP000271098"/>
    </source>
</evidence>
<name>A0A183CYG5_9BILA</name>
<dbReference type="OrthoDB" id="5876221at2759"/>
<dbReference type="AlphaFoldDB" id="A0A183CYG5"/>
<dbReference type="EMBL" id="UYRT01001833">
    <property type="protein sequence ID" value="VDK30240.1"/>
    <property type="molecule type" value="Genomic_DNA"/>
</dbReference>
<feature type="compositionally biased region" description="Polar residues" evidence="1">
    <location>
        <begin position="30"/>
        <end position="63"/>
    </location>
</feature>
<evidence type="ECO:0000313" key="4">
    <source>
        <dbReference type="WBParaSite" id="GPUH_0000150901-mRNA-1"/>
    </source>
</evidence>
<reference evidence="4" key="1">
    <citation type="submission" date="2016-06" db="UniProtKB">
        <authorList>
            <consortium name="WormBaseParasite"/>
        </authorList>
    </citation>
    <scope>IDENTIFICATION</scope>
</reference>
<gene>
    <name evidence="2" type="ORF">GPUH_LOCUS1506</name>
</gene>